<dbReference type="Gene3D" id="6.10.250.3150">
    <property type="match status" value="1"/>
</dbReference>
<gene>
    <name evidence="3" type="ORF">A2703_02245</name>
</gene>
<evidence type="ECO:0000313" key="4">
    <source>
        <dbReference type="Proteomes" id="UP000177979"/>
    </source>
</evidence>
<keyword evidence="1" id="KW-0175">Coiled coil</keyword>
<evidence type="ECO:0000313" key="3">
    <source>
        <dbReference type="EMBL" id="OGD72363.1"/>
    </source>
</evidence>
<accession>A0A1F5EY80</accession>
<dbReference type="STRING" id="1817722.A2703_02245"/>
<dbReference type="AlphaFoldDB" id="A0A1F5EY80"/>
<dbReference type="Pfam" id="PF08486">
    <property type="entry name" value="SpoIID"/>
    <property type="match status" value="1"/>
</dbReference>
<feature type="domain" description="Sporulation stage II protein D amidase enhancer LytB N-terminal" evidence="2">
    <location>
        <begin position="310"/>
        <end position="389"/>
    </location>
</feature>
<organism evidence="3 4">
    <name type="scientific">Candidatus Collierbacteria bacterium RIFCSPHIGHO2_01_FULL_50_25</name>
    <dbReference type="NCBI Taxonomy" id="1817722"/>
    <lineage>
        <taxon>Bacteria</taxon>
        <taxon>Candidatus Collieribacteriota</taxon>
    </lineage>
</organism>
<dbReference type="EMBL" id="MFAG01000006">
    <property type="protein sequence ID" value="OGD72363.1"/>
    <property type="molecule type" value="Genomic_DNA"/>
</dbReference>
<protein>
    <recommendedName>
        <fullName evidence="2">Sporulation stage II protein D amidase enhancer LytB N-terminal domain-containing protein</fullName>
    </recommendedName>
</protein>
<comment type="caution">
    <text evidence="3">The sequence shown here is derived from an EMBL/GenBank/DDBJ whole genome shotgun (WGS) entry which is preliminary data.</text>
</comment>
<feature type="coiled-coil region" evidence="1">
    <location>
        <begin position="149"/>
        <end position="183"/>
    </location>
</feature>
<dbReference type="Proteomes" id="UP000177979">
    <property type="component" value="Unassembled WGS sequence"/>
</dbReference>
<evidence type="ECO:0000256" key="1">
    <source>
        <dbReference type="SAM" id="Coils"/>
    </source>
</evidence>
<name>A0A1F5EY80_9BACT</name>
<reference evidence="3 4" key="1">
    <citation type="journal article" date="2016" name="Nat. Commun.">
        <title>Thousands of microbial genomes shed light on interconnected biogeochemical processes in an aquifer system.</title>
        <authorList>
            <person name="Anantharaman K."/>
            <person name="Brown C.T."/>
            <person name="Hug L.A."/>
            <person name="Sharon I."/>
            <person name="Castelle C.J."/>
            <person name="Probst A.J."/>
            <person name="Thomas B.C."/>
            <person name="Singh A."/>
            <person name="Wilkins M.J."/>
            <person name="Karaoz U."/>
            <person name="Brodie E.L."/>
            <person name="Williams K.H."/>
            <person name="Hubbard S.S."/>
            <person name="Banfield J.F."/>
        </authorList>
    </citation>
    <scope>NUCLEOTIDE SEQUENCE [LARGE SCALE GENOMIC DNA]</scope>
</reference>
<sequence length="579" mass="63255">MRRWILTFVLLLAGFSFWRVQIAAAVDCATNDVDVISECIKSLQHDLELSRKATTPLESEIKKLDSRIKSLQTSINAAVARQKALEKSIADREVKIAEHYVILAKKTEELYKKLRQRSVLAEILSKVGSGLSREIGYQSIASNFDRQLIIGFSNEILNLETDKKNLEDQKAKLAILQESLNKQAAFFKGEVAKAKAYQSDLSGKIAVLSARQQEILGEKQGTFSTSVGDVPLADDPNSRPDYDPGFRPAFAAFSFGAPHFKGMSQYGAFGRAKAGQSAEQILKAYYGDGVSIRRDYPTDTKIKVSGYGSFDLESYTKRIYEMPGSWADEGGMEALKAQAIAARSYALAYTDEGRGGSICVTQACQVFKNAEKGGKWNEAVDATRGWVMVANGKPFKSMYASTSGGFQFSYTDSYSGSSTPSLWDTPSGRGGWTGQAFEKTAGSPWFYKGWYKSGSNATCGRNNPWLNSEEMADILNAWTVLVKNNQSDDRIVPLGGCSGGNPYSMSDLRSKASGMGGGYGSVSNVSVTSYSEGGYTASVHFNTDKGGVDMSGDDFKKAFNLRAPGWISLKSRLFNIEKK</sequence>
<dbReference type="InterPro" id="IPR013693">
    <property type="entry name" value="SpoIID/LytB_N"/>
</dbReference>
<proteinExistence type="predicted"/>
<evidence type="ECO:0000259" key="2">
    <source>
        <dbReference type="Pfam" id="PF08486"/>
    </source>
</evidence>